<protein>
    <submittedName>
        <fullName evidence="1">Uncharacterized protein</fullName>
    </submittedName>
</protein>
<reference evidence="1 2" key="1">
    <citation type="submission" date="2019-07" db="EMBL/GenBank/DDBJ databases">
        <title>Novel species of Flavobacterium.</title>
        <authorList>
            <person name="Liu Q."/>
            <person name="Xin Y.-H."/>
        </authorList>
    </citation>
    <scope>NUCLEOTIDE SEQUENCE [LARGE SCALE GENOMIC DNA]</scope>
    <source>
        <strain evidence="1 2">GSP39</strain>
    </source>
</reference>
<dbReference type="Proteomes" id="UP000318528">
    <property type="component" value="Unassembled WGS sequence"/>
</dbReference>
<comment type="caution">
    <text evidence="1">The sequence shown here is derived from an EMBL/GenBank/DDBJ whole genome shotgun (WGS) entry which is preliminary data.</text>
</comment>
<evidence type="ECO:0000313" key="2">
    <source>
        <dbReference type="Proteomes" id="UP000318528"/>
    </source>
</evidence>
<sequence>MRQIILILIILFKITFSFGQEEKLNLDWVKLDSIAYNNILRVIRDPSLLKNKDKFVRSIIPFHIRETKDLGFGLTYIECAQYGGYVTASIKILSFENEIIQYEISYSDKDYKIIESIFKKNNVLKKKTSHGTDKCKPHTFCFQNHVLFDKFKGNVSKELGKINLNINTINSDSQYYYNYLINPINSYIFGTFCSDGDFELEGRKAINHFISKNDFTTIKEIIKGYNPEGRIYAVEALLNFVKEGKTTLTKEEKFAIQKIIALKIPIRICYGCIISQSTAKELLAFKIDFREKKRVIKKENNTHKEQKTPKKKD</sequence>
<proteinExistence type="predicted"/>
<evidence type="ECO:0000313" key="1">
    <source>
        <dbReference type="EMBL" id="TRX09890.1"/>
    </source>
</evidence>
<dbReference type="RefSeq" id="WP_143386638.1">
    <property type="nucleotide sequence ID" value="NZ_VJZM01000006.1"/>
</dbReference>
<accession>A0ABY3CQJ1</accession>
<name>A0ABY3CQJ1_9FLAO</name>
<keyword evidence="2" id="KW-1185">Reference proteome</keyword>
<gene>
    <name evidence="1" type="ORF">FNW12_01890</name>
</gene>
<organism evidence="1 2">
    <name type="scientific">Flavobacterium gawalongense</name>
    <dbReference type="NCBI Taxonomy" id="2594432"/>
    <lineage>
        <taxon>Bacteria</taxon>
        <taxon>Pseudomonadati</taxon>
        <taxon>Bacteroidota</taxon>
        <taxon>Flavobacteriia</taxon>
        <taxon>Flavobacteriales</taxon>
        <taxon>Flavobacteriaceae</taxon>
        <taxon>Flavobacterium</taxon>
    </lineage>
</organism>
<dbReference type="EMBL" id="VJZN01000002">
    <property type="protein sequence ID" value="TRX09890.1"/>
    <property type="molecule type" value="Genomic_DNA"/>
</dbReference>